<keyword evidence="2" id="KW-1003">Cell membrane</keyword>
<keyword evidence="9" id="KW-1185">Reference proteome</keyword>
<evidence type="ECO:0000313" key="8">
    <source>
        <dbReference type="EMBL" id="UWP59282.1"/>
    </source>
</evidence>
<evidence type="ECO:0000256" key="2">
    <source>
        <dbReference type="ARBA" id="ARBA00022475"/>
    </source>
</evidence>
<evidence type="ECO:0000256" key="6">
    <source>
        <dbReference type="SAM" id="Phobius"/>
    </source>
</evidence>
<evidence type="ECO:0000256" key="3">
    <source>
        <dbReference type="ARBA" id="ARBA00022692"/>
    </source>
</evidence>
<name>A0ABY5VFW9_9FIRM</name>
<keyword evidence="4 6" id="KW-1133">Transmembrane helix</keyword>
<evidence type="ECO:0000256" key="5">
    <source>
        <dbReference type="ARBA" id="ARBA00023136"/>
    </source>
</evidence>
<proteinExistence type="predicted"/>
<evidence type="ECO:0000256" key="1">
    <source>
        <dbReference type="ARBA" id="ARBA00004651"/>
    </source>
</evidence>
<gene>
    <name evidence="8" type="ORF">NQ502_18270</name>
</gene>
<dbReference type="Pfam" id="PF13396">
    <property type="entry name" value="PLDc_N"/>
    <property type="match status" value="1"/>
</dbReference>
<dbReference type="RefSeq" id="WP_028529848.1">
    <property type="nucleotide sequence ID" value="NZ_CABLBR010000035.1"/>
</dbReference>
<dbReference type="InterPro" id="IPR027379">
    <property type="entry name" value="CLS_N"/>
</dbReference>
<feature type="transmembrane region" description="Helical" evidence="6">
    <location>
        <begin position="7"/>
        <end position="30"/>
    </location>
</feature>
<feature type="transmembrane region" description="Helical" evidence="6">
    <location>
        <begin position="42"/>
        <end position="61"/>
    </location>
</feature>
<feature type="domain" description="Cardiolipin synthase N-terminal" evidence="7">
    <location>
        <begin position="20"/>
        <end position="63"/>
    </location>
</feature>
<protein>
    <submittedName>
        <fullName evidence="8">PLDc N-terminal domain-containing protein</fullName>
    </submittedName>
</protein>
<keyword evidence="3 6" id="KW-0812">Transmembrane</keyword>
<evidence type="ECO:0000313" key="9">
    <source>
        <dbReference type="Proteomes" id="UP001060164"/>
    </source>
</evidence>
<evidence type="ECO:0000259" key="7">
    <source>
        <dbReference type="Pfam" id="PF13396"/>
    </source>
</evidence>
<organism evidence="8 9">
    <name type="scientific">Ruminococcus gauvreauii</name>
    <dbReference type="NCBI Taxonomy" id="438033"/>
    <lineage>
        <taxon>Bacteria</taxon>
        <taxon>Bacillati</taxon>
        <taxon>Bacillota</taxon>
        <taxon>Clostridia</taxon>
        <taxon>Eubacteriales</taxon>
        <taxon>Oscillospiraceae</taxon>
        <taxon>Ruminococcus</taxon>
    </lineage>
</organism>
<dbReference type="EMBL" id="CP102290">
    <property type="protein sequence ID" value="UWP59282.1"/>
    <property type="molecule type" value="Genomic_DNA"/>
</dbReference>
<sequence length="67" mass="7761">MQLLKEYMVVLLPLIVIELVLMVTALVHVIRHPNYRFGNKAIWVIIVVLIQVIGPILYFVFGRGEEE</sequence>
<keyword evidence="5 6" id="KW-0472">Membrane</keyword>
<dbReference type="Proteomes" id="UP001060164">
    <property type="component" value="Chromosome"/>
</dbReference>
<reference evidence="8" key="1">
    <citation type="journal article" date="2022" name="Cell">
        <title>Design, construction, and in vivo augmentation of a complex gut microbiome.</title>
        <authorList>
            <person name="Cheng A.G."/>
            <person name="Ho P.Y."/>
            <person name="Aranda-Diaz A."/>
            <person name="Jain S."/>
            <person name="Yu F.B."/>
            <person name="Meng X."/>
            <person name="Wang M."/>
            <person name="Iakiviak M."/>
            <person name="Nagashima K."/>
            <person name="Zhao A."/>
            <person name="Murugkar P."/>
            <person name="Patil A."/>
            <person name="Atabakhsh K."/>
            <person name="Weakley A."/>
            <person name="Yan J."/>
            <person name="Brumbaugh A.R."/>
            <person name="Higginbottom S."/>
            <person name="Dimas A."/>
            <person name="Shiver A.L."/>
            <person name="Deutschbauer A."/>
            <person name="Neff N."/>
            <person name="Sonnenburg J.L."/>
            <person name="Huang K.C."/>
            <person name="Fischbach M.A."/>
        </authorList>
    </citation>
    <scope>NUCLEOTIDE SEQUENCE</scope>
    <source>
        <strain evidence="8">DSM 19829</strain>
    </source>
</reference>
<evidence type="ECO:0000256" key="4">
    <source>
        <dbReference type="ARBA" id="ARBA00022989"/>
    </source>
</evidence>
<comment type="subcellular location">
    <subcellularLocation>
        <location evidence="1">Cell membrane</location>
        <topology evidence="1">Multi-pass membrane protein</topology>
    </subcellularLocation>
</comment>
<accession>A0ABY5VFW9</accession>